<dbReference type="PROSITE" id="PS50885">
    <property type="entry name" value="HAMP"/>
    <property type="match status" value="1"/>
</dbReference>
<protein>
    <recommendedName>
        <fullName evidence="3">histidine kinase</fullName>
        <ecNumber evidence="3">2.7.13.3</ecNumber>
    </recommendedName>
</protein>
<evidence type="ECO:0000256" key="4">
    <source>
        <dbReference type="ARBA" id="ARBA00022475"/>
    </source>
</evidence>
<gene>
    <name evidence="16" type="primary">yesM_6</name>
    <name evidence="16" type="ORF">J15TS10_42280</name>
</gene>
<evidence type="ECO:0000313" key="16">
    <source>
        <dbReference type="EMBL" id="GIP60414.1"/>
    </source>
</evidence>
<dbReference type="InterPro" id="IPR003594">
    <property type="entry name" value="HATPase_dom"/>
</dbReference>
<keyword evidence="11 13" id="KW-0472">Membrane</keyword>
<dbReference type="CDD" id="cd06225">
    <property type="entry name" value="HAMP"/>
    <property type="match status" value="1"/>
</dbReference>
<dbReference type="InterPro" id="IPR050640">
    <property type="entry name" value="Bact_2-comp_sensor_kinase"/>
</dbReference>
<evidence type="ECO:0000256" key="8">
    <source>
        <dbReference type="ARBA" id="ARBA00022777"/>
    </source>
</evidence>
<dbReference type="InterPro" id="IPR005467">
    <property type="entry name" value="His_kinase_dom"/>
</dbReference>
<dbReference type="InterPro" id="IPR004358">
    <property type="entry name" value="Sig_transdc_His_kin-like_C"/>
</dbReference>
<keyword evidence="9" id="KW-0067">ATP-binding</keyword>
<dbReference type="Gene3D" id="6.10.340.10">
    <property type="match status" value="1"/>
</dbReference>
<dbReference type="Pfam" id="PF06580">
    <property type="entry name" value="His_kinase"/>
    <property type="match status" value="1"/>
</dbReference>
<dbReference type="PRINTS" id="PR00344">
    <property type="entry name" value="BCTRLSENSOR"/>
</dbReference>
<dbReference type="SUPFAM" id="SSF55874">
    <property type="entry name" value="ATPase domain of HSP90 chaperone/DNA topoisomerase II/histidine kinase"/>
    <property type="match status" value="1"/>
</dbReference>
<evidence type="ECO:0000259" key="14">
    <source>
        <dbReference type="PROSITE" id="PS50109"/>
    </source>
</evidence>
<dbReference type="SMART" id="SM00304">
    <property type="entry name" value="HAMP"/>
    <property type="match status" value="1"/>
</dbReference>
<keyword evidence="12" id="KW-0175">Coiled coil</keyword>
<comment type="caution">
    <text evidence="16">The sequence shown here is derived from an EMBL/GenBank/DDBJ whole genome shotgun (WGS) entry which is preliminary data.</text>
</comment>
<evidence type="ECO:0000259" key="15">
    <source>
        <dbReference type="PROSITE" id="PS50885"/>
    </source>
</evidence>
<dbReference type="PANTHER" id="PTHR34220">
    <property type="entry name" value="SENSOR HISTIDINE KINASE YPDA"/>
    <property type="match status" value="1"/>
</dbReference>
<organism evidence="16 17">
    <name type="scientific">Paenibacillus woosongensis</name>
    <dbReference type="NCBI Taxonomy" id="307580"/>
    <lineage>
        <taxon>Bacteria</taxon>
        <taxon>Bacillati</taxon>
        <taxon>Bacillota</taxon>
        <taxon>Bacilli</taxon>
        <taxon>Bacillales</taxon>
        <taxon>Paenibacillaceae</taxon>
        <taxon>Paenibacillus</taxon>
    </lineage>
</organism>
<dbReference type="SMART" id="SM00387">
    <property type="entry name" value="HATPase_c"/>
    <property type="match status" value="1"/>
</dbReference>
<sequence>MIGKIRGLMKEAGIYHKMLILITLLMIVSFSLYWIALKYVTDLYDRQMYERTSQVLNSSALGIENQLREQEGLSFRVFSDEQLQRSLAGLKLESVTSYQKAVQRKKIMDRLTAIAGSEKFVYSIMVIDPERHILIGGNRAGLAQDLQTELMTIAEDADGSNVWYVGSDRSLYAVRQIKSFSGTTFPRDDLGTLIIRFRKERIMEDYVQSGGDSSHLIITDGSKIIYPDHPLIPEEEIADELVRSESYGLTTVGGSKYFFTRVRSSDLGWTYLNMTPYDSMFRNISFVKDLVTIIFVLILLIGIALGVKLSRSITRPIEQLIKKMRKIEKGDLDNLEEQSLGEVPRTSQTEVEHLQRTFKMMIQRIRELINQNYAKQLVIRESELKALQAQINPHFLYNTLDSINWLAKVNRQTQISQMVEALGFLLRSSLSDGTSLITLKSELDIVHSYVTIQRIRFEERLDFQLEVPDEYLDALIPKMTLQPLLENAIHYALEPRIETCHIRIIVEESAERGGGLDIRVEDDGPGMAPEFLTELRGGRIQTRGKGIGLSNIEERIKLTFGSEWGIRIDSEPNVRTAIHIRIPYRQGEDEDV</sequence>
<feature type="transmembrane region" description="Helical" evidence="13">
    <location>
        <begin position="290"/>
        <end position="307"/>
    </location>
</feature>
<dbReference type="Pfam" id="PF02518">
    <property type="entry name" value="HATPase_c"/>
    <property type="match status" value="1"/>
</dbReference>
<keyword evidence="6" id="KW-0808">Transferase</keyword>
<feature type="coiled-coil region" evidence="12">
    <location>
        <begin position="351"/>
        <end position="390"/>
    </location>
</feature>
<evidence type="ECO:0000256" key="9">
    <source>
        <dbReference type="ARBA" id="ARBA00022840"/>
    </source>
</evidence>
<evidence type="ECO:0000256" key="5">
    <source>
        <dbReference type="ARBA" id="ARBA00022553"/>
    </source>
</evidence>
<evidence type="ECO:0000256" key="6">
    <source>
        <dbReference type="ARBA" id="ARBA00022679"/>
    </source>
</evidence>
<dbReference type="Gene3D" id="3.30.565.10">
    <property type="entry name" value="Histidine kinase-like ATPase, C-terminal domain"/>
    <property type="match status" value="1"/>
</dbReference>
<keyword evidence="5" id="KW-0597">Phosphoprotein</keyword>
<comment type="catalytic activity">
    <reaction evidence="1">
        <text>ATP + protein L-histidine = ADP + protein N-phospho-L-histidine.</text>
        <dbReference type="EC" id="2.7.13.3"/>
    </reaction>
</comment>
<name>A0ABQ4MWT5_9BACL</name>
<dbReference type="InterPro" id="IPR003660">
    <property type="entry name" value="HAMP_dom"/>
</dbReference>
<dbReference type="PANTHER" id="PTHR34220:SF7">
    <property type="entry name" value="SENSOR HISTIDINE KINASE YPDA"/>
    <property type="match status" value="1"/>
</dbReference>
<accession>A0ABQ4MWT5</accession>
<dbReference type="InterPro" id="IPR036890">
    <property type="entry name" value="HATPase_C_sf"/>
</dbReference>
<dbReference type="GO" id="GO:0016301">
    <property type="term" value="F:kinase activity"/>
    <property type="evidence" value="ECO:0007669"/>
    <property type="project" value="UniProtKB-KW"/>
</dbReference>
<feature type="domain" description="Histidine kinase" evidence="14">
    <location>
        <begin position="481"/>
        <end position="586"/>
    </location>
</feature>
<comment type="subcellular location">
    <subcellularLocation>
        <location evidence="2">Cell membrane</location>
        <topology evidence="2">Multi-pass membrane protein</topology>
    </subcellularLocation>
</comment>
<keyword evidence="10" id="KW-0902">Two-component regulatory system</keyword>
<keyword evidence="17" id="KW-1185">Reference proteome</keyword>
<evidence type="ECO:0000256" key="2">
    <source>
        <dbReference type="ARBA" id="ARBA00004651"/>
    </source>
</evidence>
<keyword evidence="8 16" id="KW-0418">Kinase</keyword>
<keyword evidence="13" id="KW-0812">Transmembrane</keyword>
<feature type="domain" description="HAMP" evidence="15">
    <location>
        <begin position="311"/>
        <end position="370"/>
    </location>
</feature>
<feature type="transmembrane region" description="Helical" evidence="13">
    <location>
        <begin position="12"/>
        <end position="36"/>
    </location>
</feature>
<evidence type="ECO:0000256" key="13">
    <source>
        <dbReference type="SAM" id="Phobius"/>
    </source>
</evidence>
<reference evidence="16 17" key="1">
    <citation type="submission" date="2021-03" db="EMBL/GenBank/DDBJ databases">
        <title>Antimicrobial resistance genes in bacteria isolated from Japanese honey, and their potential for conferring macrolide and lincosamide resistance in the American foulbrood pathogen Paenibacillus larvae.</title>
        <authorList>
            <person name="Okamoto M."/>
            <person name="Kumagai M."/>
            <person name="Kanamori H."/>
            <person name="Takamatsu D."/>
        </authorList>
    </citation>
    <scope>NUCLEOTIDE SEQUENCE [LARGE SCALE GENOMIC DNA]</scope>
    <source>
        <strain evidence="16 17">J15TS10</strain>
    </source>
</reference>
<evidence type="ECO:0000256" key="1">
    <source>
        <dbReference type="ARBA" id="ARBA00000085"/>
    </source>
</evidence>
<dbReference type="Pfam" id="PF00672">
    <property type="entry name" value="HAMP"/>
    <property type="match status" value="1"/>
</dbReference>
<evidence type="ECO:0000313" key="17">
    <source>
        <dbReference type="Proteomes" id="UP000681290"/>
    </source>
</evidence>
<evidence type="ECO:0000256" key="3">
    <source>
        <dbReference type="ARBA" id="ARBA00012438"/>
    </source>
</evidence>
<evidence type="ECO:0000256" key="7">
    <source>
        <dbReference type="ARBA" id="ARBA00022741"/>
    </source>
</evidence>
<dbReference type="InterPro" id="IPR010559">
    <property type="entry name" value="Sig_transdc_His_kin_internal"/>
</dbReference>
<dbReference type="EMBL" id="BOSM01000009">
    <property type="protein sequence ID" value="GIP60414.1"/>
    <property type="molecule type" value="Genomic_DNA"/>
</dbReference>
<dbReference type="PROSITE" id="PS50109">
    <property type="entry name" value="HIS_KIN"/>
    <property type="match status" value="1"/>
</dbReference>
<keyword evidence="4" id="KW-1003">Cell membrane</keyword>
<dbReference type="Proteomes" id="UP000681290">
    <property type="component" value="Unassembled WGS sequence"/>
</dbReference>
<keyword evidence="13" id="KW-1133">Transmembrane helix</keyword>
<evidence type="ECO:0000256" key="10">
    <source>
        <dbReference type="ARBA" id="ARBA00023012"/>
    </source>
</evidence>
<evidence type="ECO:0000256" key="12">
    <source>
        <dbReference type="SAM" id="Coils"/>
    </source>
</evidence>
<proteinExistence type="predicted"/>
<evidence type="ECO:0000256" key="11">
    <source>
        <dbReference type="ARBA" id="ARBA00023136"/>
    </source>
</evidence>
<keyword evidence="7" id="KW-0547">Nucleotide-binding</keyword>
<dbReference type="SUPFAM" id="SSF158472">
    <property type="entry name" value="HAMP domain-like"/>
    <property type="match status" value="1"/>
</dbReference>
<dbReference type="EC" id="2.7.13.3" evidence="3"/>